<dbReference type="EMBL" id="CP019633">
    <property type="protein sequence ID" value="AQQ09165.1"/>
    <property type="molecule type" value="Genomic_DNA"/>
</dbReference>
<evidence type="ECO:0000313" key="3">
    <source>
        <dbReference type="Proteomes" id="UP000188273"/>
    </source>
</evidence>
<feature type="transmembrane region" description="Helical" evidence="1">
    <location>
        <begin position="318"/>
        <end position="338"/>
    </location>
</feature>
<keyword evidence="3" id="KW-1185">Reference proteome</keyword>
<dbReference type="OrthoDB" id="1083229at2"/>
<keyword evidence="1" id="KW-0812">Transmembrane</keyword>
<feature type="transmembrane region" description="Helical" evidence="1">
    <location>
        <begin position="15"/>
        <end position="34"/>
    </location>
</feature>
<dbReference type="GO" id="GO:0016874">
    <property type="term" value="F:ligase activity"/>
    <property type="evidence" value="ECO:0007669"/>
    <property type="project" value="UniProtKB-KW"/>
</dbReference>
<feature type="transmembrane region" description="Helical" evidence="1">
    <location>
        <begin position="111"/>
        <end position="129"/>
    </location>
</feature>
<dbReference type="RefSeq" id="WP_077539666.1">
    <property type="nucleotide sequence ID" value="NZ_CP019633.1"/>
</dbReference>
<feature type="transmembrane region" description="Helical" evidence="1">
    <location>
        <begin position="192"/>
        <end position="224"/>
    </location>
</feature>
<reference evidence="3" key="1">
    <citation type="submission" date="2017-02" db="EMBL/GenBank/DDBJ databases">
        <title>Comparative genomics and description of representatives of a novel lineage of planctomycetes thriving in anoxic sediments.</title>
        <authorList>
            <person name="Spring S."/>
            <person name="Bunk B."/>
            <person name="Sproer C."/>
            <person name="Klenk H.-P."/>
        </authorList>
    </citation>
    <scope>NUCLEOTIDE SEQUENCE [LARGE SCALE GENOMIC DNA]</scope>
    <source>
        <strain evidence="3">L21-RPul-D3</strain>
    </source>
</reference>
<dbReference type="KEGG" id="pbu:L21SP3_00965"/>
<accession>A0A1Q2HPJ4</accession>
<dbReference type="AlphaFoldDB" id="A0A1Q2HPJ4"/>
<feature type="transmembrane region" description="Helical" evidence="1">
    <location>
        <begin position="82"/>
        <end position="99"/>
    </location>
</feature>
<organism evidence="2 3">
    <name type="scientific">Sedimentisphaera cyanobacteriorum</name>
    <dbReference type="NCBI Taxonomy" id="1940790"/>
    <lineage>
        <taxon>Bacteria</taxon>
        <taxon>Pseudomonadati</taxon>
        <taxon>Planctomycetota</taxon>
        <taxon>Phycisphaerae</taxon>
        <taxon>Sedimentisphaerales</taxon>
        <taxon>Sedimentisphaeraceae</taxon>
        <taxon>Sedimentisphaera</taxon>
    </lineage>
</organism>
<feature type="transmembrane region" description="Helical" evidence="1">
    <location>
        <begin position="350"/>
        <end position="368"/>
    </location>
</feature>
<keyword evidence="1" id="KW-0472">Membrane</keyword>
<proteinExistence type="predicted"/>
<sequence>MNYIKTKNNPEHGSILYIESLLALILMISTFLRYHHNMANMYLEQKIGTSISPYAWYMLVIILIAFLIFIGNSTAWVKERRFIYYGFLYSVAGFLSLLASRAYTPIEWPMIMIDISYWLWIIVLSYFGSLKINTLKYFTFASVVAVSFYLVTFFRIRQGFAVESTRGYNAIFYISYFLPPILLLKSKVVKSFYLVLIFAAIIVSVKRAPLVGYLTAVASFYFCTLKFKGIGISRKLLAFLGLALLFIILAILYKELSAMGFAIGTRMENVVKDQGSGRIGIFLATFNHLSSQSFFEWIIGNGYGAANRVGIGRAHNDIVDILFAYGVIGLIFYLLFIYEICKIFLDMMRFNYRHAGAFAASLAMYFWIGNTEMSITIPYSFILNALFWGWVIADFHNAKRYADPERLGVLS</sequence>
<evidence type="ECO:0000256" key="1">
    <source>
        <dbReference type="SAM" id="Phobius"/>
    </source>
</evidence>
<protein>
    <submittedName>
        <fullName evidence="2">Lipid A core-O-antigen ligase</fullName>
    </submittedName>
</protein>
<name>A0A1Q2HPJ4_9BACT</name>
<evidence type="ECO:0000313" key="2">
    <source>
        <dbReference type="EMBL" id="AQQ09165.1"/>
    </source>
</evidence>
<dbReference type="Proteomes" id="UP000188273">
    <property type="component" value="Chromosome"/>
</dbReference>
<keyword evidence="1" id="KW-1133">Transmembrane helix</keyword>
<feature type="transmembrane region" description="Helical" evidence="1">
    <location>
        <begin position="135"/>
        <end position="156"/>
    </location>
</feature>
<keyword evidence="2" id="KW-0436">Ligase</keyword>
<feature type="transmembrane region" description="Helical" evidence="1">
    <location>
        <begin position="236"/>
        <end position="253"/>
    </location>
</feature>
<dbReference type="STRING" id="1940790.L21SP3_00965"/>
<feature type="transmembrane region" description="Helical" evidence="1">
    <location>
        <begin position="374"/>
        <end position="393"/>
    </location>
</feature>
<feature type="transmembrane region" description="Helical" evidence="1">
    <location>
        <begin position="54"/>
        <end position="76"/>
    </location>
</feature>
<gene>
    <name evidence="2" type="ORF">L21SP3_00965</name>
</gene>